<evidence type="ECO:0000313" key="13">
    <source>
        <dbReference type="Proteomes" id="UP001211872"/>
    </source>
</evidence>
<name>A0ABY7PNR1_9BACT</name>
<keyword evidence="8" id="KW-1133">Transmembrane helix</keyword>
<dbReference type="NCBIfam" id="TIGR01352">
    <property type="entry name" value="tonB_Cterm"/>
    <property type="match status" value="2"/>
</dbReference>
<reference evidence="12 13" key="1">
    <citation type="journal article" date="2011" name="Int. J. Syst. Evol. Microbiol.">
        <title>Hymenobacter yonginensis sp. nov., isolated from a mesotrophic artificial lake.</title>
        <authorList>
            <person name="Joung Y."/>
            <person name="Cho S.H."/>
            <person name="Kim H."/>
            <person name="Kim S.B."/>
            <person name="Joh K."/>
        </authorList>
    </citation>
    <scope>NUCLEOTIDE SEQUENCE [LARGE SCALE GENOMIC DNA]</scope>
    <source>
        <strain evidence="12 13">KCTC 22745</strain>
    </source>
</reference>
<dbReference type="RefSeq" id="WP_270127181.1">
    <property type="nucleotide sequence ID" value="NZ_CP115396.1"/>
</dbReference>
<accession>A0ABY7PNR1</accession>
<evidence type="ECO:0000256" key="8">
    <source>
        <dbReference type="ARBA" id="ARBA00022989"/>
    </source>
</evidence>
<dbReference type="PANTHER" id="PTHR33446:SF2">
    <property type="entry name" value="PROTEIN TONB"/>
    <property type="match status" value="1"/>
</dbReference>
<evidence type="ECO:0000256" key="9">
    <source>
        <dbReference type="ARBA" id="ARBA00023136"/>
    </source>
</evidence>
<dbReference type="Gene3D" id="3.30.1150.10">
    <property type="match status" value="3"/>
</dbReference>
<evidence type="ECO:0000259" key="11">
    <source>
        <dbReference type="PROSITE" id="PS52015"/>
    </source>
</evidence>
<gene>
    <name evidence="12" type="ORF">O9Z63_19955</name>
</gene>
<dbReference type="Proteomes" id="UP001211872">
    <property type="component" value="Chromosome"/>
</dbReference>
<keyword evidence="7" id="KW-0653">Protein transport</keyword>
<proteinExistence type="inferred from homology"/>
<feature type="chain" id="PRO_5046487309" evidence="10">
    <location>
        <begin position="22"/>
        <end position="384"/>
    </location>
</feature>
<keyword evidence="5" id="KW-0997">Cell inner membrane</keyword>
<comment type="subcellular location">
    <subcellularLocation>
        <location evidence="1">Cell inner membrane</location>
        <topology evidence="1">Single-pass membrane protein</topology>
        <orientation evidence="1">Periplasmic side</orientation>
    </subcellularLocation>
</comment>
<dbReference type="InterPro" id="IPR006260">
    <property type="entry name" value="TonB/TolA_C"/>
</dbReference>
<protein>
    <submittedName>
        <fullName evidence="12">TonB family protein</fullName>
    </submittedName>
</protein>
<evidence type="ECO:0000256" key="3">
    <source>
        <dbReference type="ARBA" id="ARBA00022448"/>
    </source>
</evidence>
<keyword evidence="4" id="KW-1003">Cell membrane</keyword>
<evidence type="ECO:0000256" key="5">
    <source>
        <dbReference type="ARBA" id="ARBA00022519"/>
    </source>
</evidence>
<evidence type="ECO:0000256" key="1">
    <source>
        <dbReference type="ARBA" id="ARBA00004383"/>
    </source>
</evidence>
<evidence type="ECO:0000256" key="4">
    <source>
        <dbReference type="ARBA" id="ARBA00022475"/>
    </source>
</evidence>
<evidence type="ECO:0000256" key="6">
    <source>
        <dbReference type="ARBA" id="ARBA00022692"/>
    </source>
</evidence>
<dbReference type="PROSITE" id="PS52015">
    <property type="entry name" value="TONB_CTD"/>
    <property type="match status" value="2"/>
</dbReference>
<dbReference type="SUPFAM" id="SSF74653">
    <property type="entry name" value="TolA/TonB C-terminal domain"/>
    <property type="match status" value="3"/>
</dbReference>
<evidence type="ECO:0000256" key="2">
    <source>
        <dbReference type="ARBA" id="ARBA00006555"/>
    </source>
</evidence>
<evidence type="ECO:0000313" key="12">
    <source>
        <dbReference type="EMBL" id="WBO84627.1"/>
    </source>
</evidence>
<feature type="domain" description="TonB C-terminal" evidence="11">
    <location>
        <begin position="293"/>
        <end position="384"/>
    </location>
</feature>
<keyword evidence="10" id="KW-0732">Signal</keyword>
<keyword evidence="6" id="KW-0812">Transmembrane</keyword>
<dbReference type="Pfam" id="PF03544">
    <property type="entry name" value="TonB_C"/>
    <property type="match status" value="2"/>
</dbReference>
<dbReference type="PANTHER" id="PTHR33446">
    <property type="entry name" value="PROTEIN TONB-RELATED"/>
    <property type="match status" value="1"/>
</dbReference>
<sequence length="384" mass="40486">MHSAVRTLAFIALCGPASAVAQTASPTRPGTEQVVNKIYTYVEQMPEFPGGQPALFRTLGQTIVYPAEALQQGLEGKVFVSFVVAVSGQVQDVKVSKSVHPLLDAEALRAVQALPAFVPGKQNGRPVAVAYTLPIAFRVPAEAAPAATAPVAPLLTGPRPAAKEGRSPHLQGGQEALAEYLKTVAYPADAQQAQASGLIVVDVTVGADGKVSKVGTDNGIGLQNGQATRLMPTLRFAAISLLNDAPAWVPGQLKGKNVSSNIQIPLQFDAASGTVSIVPGLRLFPDEGPAVPGGPEALLRTMSQRLQYPMEALRNQRQGKVVLFLQVSEAGRLEQPLVVGPVSPELDAEALRVATLLPPVFPALEQGKPVRSYYLLPVVFEIRE</sequence>
<organism evidence="12 13">
    <name type="scientific">Hymenobacter yonginensis</name>
    <dbReference type="NCBI Taxonomy" id="748197"/>
    <lineage>
        <taxon>Bacteria</taxon>
        <taxon>Pseudomonadati</taxon>
        <taxon>Bacteroidota</taxon>
        <taxon>Cytophagia</taxon>
        <taxon>Cytophagales</taxon>
        <taxon>Hymenobacteraceae</taxon>
        <taxon>Hymenobacter</taxon>
    </lineage>
</organism>
<keyword evidence="3" id="KW-0813">Transport</keyword>
<dbReference type="EMBL" id="CP115396">
    <property type="protein sequence ID" value="WBO84627.1"/>
    <property type="molecule type" value="Genomic_DNA"/>
</dbReference>
<keyword evidence="9" id="KW-0472">Membrane</keyword>
<comment type="similarity">
    <text evidence="2">Belongs to the TonB family.</text>
</comment>
<feature type="signal peptide" evidence="10">
    <location>
        <begin position="1"/>
        <end position="21"/>
    </location>
</feature>
<keyword evidence="13" id="KW-1185">Reference proteome</keyword>
<feature type="domain" description="TonB C-terminal" evidence="11">
    <location>
        <begin position="50"/>
        <end position="146"/>
    </location>
</feature>
<dbReference type="InterPro" id="IPR051045">
    <property type="entry name" value="TonB-dependent_transducer"/>
</dbReference>
<dbReference type="InterPro" id="IPR037682">
    <property type="entry name" value="TonB_C"/>
</dbReference>
<evidence type="ECO:0000256" key="10">
    <source>
        <dbReference type="SAM" id="SignalP"/>
    </source>
</evidence>
<evidence type="ECO:0000256" key="7">
    <source>
        <dbReference type="ARBA" id="ARBA00022927"/>
    </source>
</evidence>